<proteinExistence type="predicted"/>
<organism evidence="1 2">
    <name type="scientific">Dictyostelium purpureum</name>
    <name type="common">Slime mold</name>
    <dbReference type="NCBI Taxonomy" id="5786"/>
    <lineage>
        <taxon>Eukaryota</taxon>
        <taxon>Amoebozoa</taxon>
        <taxon>Evosea</taxon>
        <taxon>Eumycetozoa</taxon>
        <taxon>Dictyostelia</taxon>
        <taxon>Dictyosteliales</taxon>
        <taxon>Dictyosteliaceae</taxon>
        <taxon>Dictyostelium</taxon>
    </lineage>
</organism>
<gene>
    <name evidence="1" type="ORF">DICPUDRAFT_18843</name>
</gene>
<dbReference type="GeneID" id="10509922"/>
<dbReference type="OrthoDB" id="22101at2759"/>
<dbReference type="FunCoup" id="F0Z9E1">
    <property type="interactions" value="938"/>
</dbReference>
<protein>
    <submittedName>
        <fullName evidence="1">Uncharacterized protein</fullName>
    </submittedName>
</protein>
<reference evidence="2" key="1">
    <citation type="journal article" date="2011" name="Genome Biol.">
        <title>Comparative genomics of the social amoebae Dictyostelium discoideum and Dictyostelium purpureum.</title>
        <authorList>
            <consortium name="US DOE Joint Genome Institute (JGI-PGF)"/>
            <person name="Sucgang R."/>
            <person name="Kuo A."/>
            <person name="Tian X."/>
            <person name="Salerno W."/>
            <person name="Parikh A."/>
            <person name="Feasley C.L."/>
            <person name="Dalin E."/>
            <person name="Tu H."/>
            <person name="Huang E."/>
            <person name="Barry K."/>
            <person name="Lindquist E."/>
            <person name="Shapiro H."/>
            <person name="Bruce D."/>
            <person name="Schmutz J."/>
            <person name="Salamov A."/>
            <person name="Fey P."/>
            <person name="Gaudet P."/>
            <person name="Anjard C."/>
            <person name="Babu M.M."/>
            <person name="Basu S."/>
            <person name="Bushmanova Y."/>
            <person name="van der Wel H."/>
            <person name="Katoh-Kurasawa M."/>
            <person name="Dinh C."/>
            <person name="Coutinho P.M."/>
            <person name="Saito T."/>
            <person name="Elias M."/>
            <person name="Schaap P."/>
            <person name="Kay R.R."/>
            <person name="Henrissat B."/>
            <person name="Eichinger L."/>
            <person name="Rivero F."/>
            <person name="Putnam N.H."/>
            <person name="West C.M."/>
            <person name="Loomis W.F."/>
            <person name="Chisholm R.L."/>
            <person name="Shaulsky G."/>
            <person name="Strassmann J.E."/>
            <person name="Queller D.C."/>
            <person name="Kuspa A."/>
            <person name="Grigoriev I.V."/>
        </authorList>
    </citation>
    <scope>NUCLEOTIDE SEQUENCE [LARGE SCALE GENOMIC DNA]</scope>
    <source>
        <strain evidence="2">QSDP1</strain>
    </source>
</reference>
<evidence type="ECO:0000313" key="2">
    <source>
        <dbReference type="Proteomes" id="UP000001064"/>
    </source>
</evidence>
<dbReference type="RefSeq" id="XP_003284017.1">
    <property type="nucleotide sequence ID" value="XM_003283969.2"/>
</dbReference>
<name>F0Z9E1_DICPU</name>
<dbReference type="VEuPathDB" id="AmoebaDB:DICPUDRAFT_18843"/>
<sequence length="372" mass="44496">MSSKRANYPMDQGGWNLWNIKNRQKAQRLWMINQIINKIETNKIESEFQHSWKHQISTKTITSDYLFKNYNDWIQIKVKKGLLDGLKSIKNKDGKPLSLAEWYSEINNLNSFTPKTEFQQCLQLTGYSYINLFNNILNIKDPKSRNTLFKFQARCLPINFIHNKPCRLCNENLNNDPYGHLFFKCKKTLKFINFNKLKSFIFITSGRGLNWSLDITRSRRNISIKNITYKIPEGRKSDGEINMDYNNTRFHKSHFQWNYKAIDFDLTRCFAYRNAIALVFHHVWIWLCKELYDDQENTIKELDYKNLTSKWTKLATLEYLKGLKNIKERHAKQPQTISNINEEYRKFKRKIARAYFISIKSLPNINSLEYFL</sequence>
<accession>F0Z9E1</accession>
<dbReference type="Proteomes" id="UP000001064">
    <property type="component" value="Unassembled WGS sequence"/>
</dbReference>
<feature type="non-terminal residue" evidence="1">
    <location>
        <position position="372"/>
    </location>
</feature>
<dbReference type="InParanoid" id="F0Z9E1"/>
<keyword evidence="2" id="KW-1185">Reference proteome</keyword>
<dbReference type="AlphaFoldDB" id="F0Z9E1"/>
<dbReference type="KEGG" id="dpp:DICPUDRAFT_18843"/>
<evidence type="ECO:0000313" key="1">
    <source>
        <dbReference type="EMBL" id="EGC39459.1"/>
    </source>
</evidence>
<dbReference type="OMA" id="WNKIRIT"/>
<dbReference type="eggNOG" id="KOG1075">
    <property type="taxonomic scope" value="Eukaryota"/>
</dbReference>
<dbReference type="EMBL" id="GL870957">
    <property type="protein sequence ID" value="EGC39459.1"/>
    <property type="molecule type" value="Genomic_DNA"/>
</dbReference>